<evidence type="ECO:0000259" key="12">
    <source>
        <dbReference type="PROSITE" id="PS50109"/>
    </source>
</evidence>
<dbReference type="InterPro" id="IPR036097">
    <property type="entry name" value="HisK_dim/P_sf"/>
</dbReference>
<dbReference type="PROSITE" id="PS50109">
    <property type="entry name" value="HIS_KIN"/>
    <property type="match status" value="1"/>
</dbReference>
<keyword evidence="14" id="KW-0614">Plasmid</keyword>
<geneLocation type="plasmid" evidence="14 15">
    <name>pYZ6</name>
</geneLocation>
<keyword evidence="5" id="KW-0808">Transferase</keyword>
<dbReference type="Pfam" id="PF13343">
    <property type="entry name" value="SBP_bac_6"/>
    <property type="match status" value="1"/>
</dbReference>
<dbReference type="InterPro" id="IPR036890">
    <property type="entry name" value="HATPase_C_sf"/>
</dbReference>
<dbReference type="Pfam" id="PF02518">
    <property type="entry name" value="HATPase_c"/>
    <property type="match status" value="1"/>
</dbReference>
<dbReference type="EMBL" id="CP028907">
    <property type="protein sequence ID" value="AWB09198.1"/>
    <property type="molecule type" value="Genomic_DNA"/>
</dbReference>
<name>A0A2R4VXK9_9PROT</name>
<dbReference type="SUPFAM" id="SSF53850">
    <property type="entry name" value="Periplasmic binding protein-like II"/>
    <property type="match status" value="1"/>
</dbReference>
<dbReference type="InterPro" id="IPR013727">
    <property type="entry name" value="2CSK_N"/>
</dbReference>
<dbReference type="AlphaFoldDB" id="A0A2R4VXK9"/>
<dbReference type="SMART" id="SM00387">
    <property type="entry name" value="HATPase_c"/>
    <property type="match status" value="1"/>
</dbReference>
<feature type="domain" description="HAMP" evidence="13">
    <location>
        <begin position="188"/>
        <end position="239"/>
    </location>
</feature>
<keyword evidence="15" id="KW-1185">Reference proteome</keyword>
<dbReference type="CDD" id="cd00075">
    <property type="entry name" value="HATPase"/>
    <property type="match status" value="1"/>
</dbReference>
<dbReference type="Gene3D" id="3.30.565.10">
    <property type="entry name" value="Histidine kinase-like ATPase, C-terminal domain"/>
    <property type="match status" value="1"/>
</dbReference>
<feature type="region of interest" description="Disordered" evidence="10">
    <location>
        <begin position="470"/>
        <end position="491"/>
    </location>
</feature>
<reference evidence="14 15" key="1">
    <citation type="submission" date="2018-04" db="EMBL/GenBank/DDBJ databases">
        <title>Complete genome sequence of the nitrogen-fixing bacterium Azospirillum humicireducens type strain SgZ-5.</title>
        <authorList>
            <person name="Yu Z."/>
        </authorList>
    </citation>
    <scope>NUCLEOTIDE SEQUENCE [LARGE SCALE GENOMIC DNA]</scope>
    <source>
        <strain evidence="14 15">SgZ-5</strain>
        <plasmid evidence="14 15">pYZ6</plasmid>
    </source>
</reference>
<evidence type="ECO:0000256" key="1">
    <source>
        <dbReference type="ARBA" id="ARBA00000085"/>
    </source>
</evidence>
<dbReference type="InterPro" id="IPR003594">
    <property type="entry name" value="HATPase_dom"/>
</dbReference>
<dbReference type="PROSITE" id="PS51257">
    <property type="entry name" value="PROKAR_LIPOPROTEIN"/>
    <property type="match status" value="1"/>
</dbReference>
<dbReference type="RefSeq" id="WP_108549439.1">
    <property type="nucleotide sequence ID" value="NZ_CP028907.1"/>
</dbReference>
<accession>A0A2R4VXK9</accession>
<evidence type="ECO:0000256" key="3">
    <source>
        <dbReference type="ARBA" id="ARBA00012438"/>
    </source>
</evidence>
<evidence type="ECO:0000256" key="6">
    <source>
        <dbReference type="ARBA" id="ARBA00022692"/>
    </source>
</evidence>
<keyword evidence="9" id="KW-0902">Two-component regulatory system</keyword>
<evidence type="ECO:0000256" key="2">
    <source>
        <dbReference type="ARBA" id="ARBA00004370"/>
    </source>
</evidence>
<dbReference type="InterPro" id="IPR005467">
    <property type="entry name" value="His_kinase_dom"/>
</dbReference>
<evidence type="ECO:0000313" key="15">
    <source>
        <dbReference type="Proteomes" id="UP000077405"/>
    </source>
</evidence>
<dbReference type="GO" id="GO:0000155">
    <property type="term" value="F:phosphorelay sensor kinase activity"/>
    <property type="evidence" value="ECO:0007669"/>
    <property type="project" value="InterPro"/>
</dbReference>
<evidence type="ECO:0000259" key="13">
    <source>
        <dbReference type="PROSITE" id="PS50885"/>
    </source>
</evidence>
<dbReference type="Gene3D" id="1.10.287.130">
    <property type="match status" value="1"/>
</dbReference>
<sequence>MSPDGRTTGSLRRRLMVRLVIVLALVAGCLFLLIRSDARNAADGAYDQLLLASALAIADAVRVEEGAVEVDLPYSSLGILSMARRDRAFYKVLDTDGSPVIGYQDLPGTVRHDDAATFTDTVYRGERVRIVALGHLIVQARQANWVTIIVAQTREERDTLARSYFMNSFLPVMLMLLVSIGLVWFGVRQALAPLEFLEQLIHARRPNDFSPIEVSAPAEVRQLLSAINTLMARLHGNLESTKTFLADMAHQIRTPLAALRSQAELAMEEADPARLQRIVGRVHRNAVEASELTTQLLSHAMVVHRSEALHPDFVDLTLLARQVVQRAATIAEDTTLRVEQEGQDNIAVCGDGVILREALVNLVDNAIKYGGDAGAVEVRLLPANGERGPVIEVADRGPGVSDEEKPKVLSRFGRGSSAAGTVGSGLGLAIAAAVADGHGADFSLIDRPGGGLIARMVFPLDHRCHACRTGEGAEGRGGAAGNAEGDGDTASRRPDRCWLPSLFLLASMLVLWPEESHARRFLYAAPGKATATLVIASTTDRPVMEALIQDFQHSNPTIAIQYDELTAVELYDGIVHPSERLPDLVISSSADLQVKLVNDGYMQGHVSPATAALPRWANWRDEAFSFAQEPAVIVYNRDQVPEADVPRTRDDLIRLIREKEVYEGRIVTYDIAQSGIGYLLATQDSVLNSQFWQLVDAMADRHMDQHCCTGEMLDQIERGERLIGYNLLGSYARARQLAGAPIGIVLPSDYTLVTSRVASIPKGAALPGLAGLFIDYLLSEEGQTQIANRTPLYAISPTVDGPFSPAHLLAELNGPLQHTTLNPGLLVFLDDSKRARFLRQWRMMTNRY</sequence>
<protein>
    <recommendedName>
        <fullName evidence="3">histidine kinase</fullName>
        <ecNumber evidence="3">2.7.13.3</ecNumber>
    </recommendedName>
</protein>
<evidence type="ECO:0000256" key="4">
    <source>
        <dbReference type="ARBA" id="ARBA00022553"/>
    </source>
</evidence>
<evidence type="ECO:0000256" key="8">
    <source>
        <dbReference type="ARBA" id="ARBA00022989"/>
    </source>
</evidence>
<keyword evidence="11" id="KW-0472">Membrane</keyword>
<dbReference type="SUPFAM" id="SSF47384">
    <property type="entry name" value="Homodimeric domain of signal transducing histidine kinase"/>
    <property type="match status" value="1"/>
</dbReference>
<dbReference type="GO" id="GO:0005886">
    <property type="term" value="C:plasma membrane"/>
    <property type="evidence" value="ECO:0007669"/>
    <property type="project" value="TreeGrafter"/>
</dbReference>
<dbReference type="EC" id="2.7.13.3" evidence="3"/>
<dbReference type="CDD" id="cd00082">
    <property type="entry name" value="HisKA"/>
    <property type="match status" value="1"/>
</dbReference>
<evidence type="ECO:0000256" key="9">
    <source>
        <dbReference type="ARBA" id="ARBA00023012"/>
    </source>
</evidence>
<dbReference type="Proteomes" id="UP000077405">
    <property type="component" value="Plasmid pYZ6"/>
</dbReference>
<proteinExistence type="predicted"/>
<dbReference type="SMART" id="SM00388">
    <property type="entry name" value="HisKA"/>
    <property type="match status" value="1"/>
</dbReference>
<dbReference type="InterPro" id="IPR050428">
    <property type="entry name" value="TCS_sensor_his_kinase"/>
</dbReference>
<evidence type="ECO:0000256" key="11">
    <source>
        <dbReference type="SAM" id="Phobius"/>
    </source>
</evidence>
<comment type="subcellular location">
    <subcellularLocation>
        <location evidence="2">Membrane</location>
    </subcellularLocation>
</comment>
<dbReference type="Pfam" id="PF00512">
    <property type="entry name" value="HisKA"/>
    <property type="match status" value="1"/>
</dbReference>
<comment type="catalytic activity">
    <reaction evidence="1">
        <text>ATP + protein L-histidine = ADP + protein N-phospho-L-histidine.</text>
        <dbReference type="EC" id="2.7.13.3"/>
    </reaction>
</comment>
<gene>
    <name evidence="14" type="ORF">A6A40_30045</name>
</gene>
<keyword evidence="6 11" id="KW-0812">Transmembrane</keyword>
<dbReference type="PROSITE" id="PS50885">
    <property type="entry name" value="HAMP"/>
    <property type="match status" value="1"/>
</dbReference>
<evidence type="ECO:0000256" key="5">
    <source>
        <dbReference type="ARBA" id="ARBA00022679"/>
    </source>
</evidence>
<dbReference type="Gene3D" id="3.40.190.10">
    <property type="entry name" value="Periplasmic binding protein-like II"/>
    <property type="match status" value="2"/>
</dbReference>
<dbReference type="InterPro" id="IPR003661">
    <property type="entry name" value="HisK_dim/P_dom"/>
</dbReference>
<feature type="transmembrane region" description="Helical" evidence="11">
    <location>
        <begin position="164"/>
        <end position="187"/>
    </location>
</feature>
<dbReference type="Pfam" id="PF08521">
    <property type="entry name" value="2CSK_N"/>
    <property type="match status" value="1"/>
</dbReference>
<keyword evidence="7 14" id="KW-0418">Kinase</keyword>
<dbReference type="PANTHER" id="PTHR45436:SF1">
    <property type="entry name" value="SENSOR PROTEIN QSEC"/>
    <property type="match status" value="1"/>
</dbReference>
<dbReference type="PANTHER" id="PTHR45436">
    <property type="entry name" value="SENSOR HISTIDINE KINASE YKOH"/>
    <property type="match status" value="1"/>
</dbReference>
<feature type="domain" description="Histidine kinase" evidence="12">
    <location>
        <begin position="247"/>
        <end position="462"/>
    </location>
</feature>
<organism evidence="14 15">
    <name type="scientific">Azospirillum humicireducens</name>
    <dbReference type="NCBI Taxonomy" id="1226968"/>
    <lineage>
        <taxon>Bacteria</taxon>
        <taxon>Pseudomonadati</taxon>
        <taxon>Pseudomonadota</taxon>
        <taxon>Alphaproteobacteria</taxon>
        <taxon>Rhodospirillales</taxon>
        <taxon>Azospirillaceae</taxon>
        <taxon>Azospirillum</taxon>
    </lineage>
</organism>
<feature type="transmembrane region" description="Helical" evidence="11">
    <location>
        <begin position="15"/>
        <end position="34"/>
    </location>
</feature>
<dbReference type="SUPFAM" id="SSF55874">
    <property type="entry name" value="ATPase domain of HSP90 chaperone/DNA topoisomerase II/histidine kinase"/>
    <property type="match status" value="1"/>
</dbReference>
<evidence type="ECO:0000313" key="14">
    <source>
        <dbReference type="EMBL" id="AWB09198.1"/>
    </source>
</evidence>
<dbReference type="KEGG" id="ahu:A6A40_30045"/>
<keyword evidence="4" id="KW-0597">Phosphoprotein</keyword>
<keyword evidence="8 11" id="KW-1133">Transmembrane helix</keyword>
<evidence type="ECO:0000256" key="10">
    <source>
        <dbReference type="SAM" id="MobiDB-lite"/>
    </source>
</evidence>
<dbReference type="OrthoDB" id="8673316at2"/>
<dbReference type="InterPro" id="IPR003660">
    <property type="entry name" value="HAMP_dom"/>
</dbReference>
<evidence type="ECO:0000256" key="7">
    <source>
        <dbReference type="ARBA" id="ARBA00022777"/>
    </source>
</evidence>